<feature type="domain" description="Integral membrane bound transporter" evidence="8">
    <location>
        <begin position="346"/>
        <end position="475"/>
    </location>
</feature>
<dbReference type="Proteomes" id="UP000078250">
    <property type="component" value="Unassembled WGS sequence"/>
</dbReference>
<name>A0AAJ3HSE4_PROHU</name>
<evidence type="ECO:0000259" key="8">
    <source>
        <dbReference type="Pfam" id="PF13515"/>
    </source>
</evidence>
<feature type="transmembrane region" description="Helical" evidence="7">
    <location>
        <begin position="435"/>
        <end position="452"/>
    </location>
</feature>
<evidence type="ECO:0000256" key="6">
    <source>
        <dbReference type="ARBA" id="ARBA00043993"/>
    </source>
</evidence>
<evidence type="ECO:0000256" key="2">
    <source>
        <dbReference type="ARBA" id="ARBA00022475"/>
    </source>
</evidence>
<dbReference type="PANTHER" id="PTHR30509:SF9">
    <property type="entry name" value="MULTIDRUG RESISTANCE PROTEIN MDTO"/>
    <property type="match status" value="1"/>
</dbReference>
<comment type="similarity">
    <text evidence="6">Belongs to the YccS/YhfK family.</text>
</comment>
<comment type="subcellular location">
    <subcellularLocation>
        <location evidence="1">Cell membrane</location>
        <topology evidence="1">Multi-pass membrane protein</topology>
    </subcellularLocation>
</comment>
<dbReference type="PANTHER" id="PTHR30509">
    <property type="entry name" value="P-HYDROXYBENZOIC ACID EFFLUX PUMP SUBUNIT-RELATED"/>
    <property type="match status" value="1"/>
</dbReference>
<feature type="transmembrane region" description="Helical" evidence="7">
    <location>
        <begin position="95"/>
        <end position="112"/>
    </location>
</feature>
<evidence type="ECO:0000256" key="5">
    <source>
        <dbReference type="ARBA" id="ARBA00023136"/>
    </source>
</evidence>
<feature type="transmembrane region" description="Helical" evidence="7">
    <location>
        <begin position="21"/>
        <end position="43"/>
    </location>
</feature>
<evidence type="ECO:0000313" key="10">
    <source>
        <dbReference type="Proteomes" id="UP000078250"/>
    </source>
</evidence>
<dbReference type="EMBL" id="LXEV01000022">
    <property type="protein sequence ID" value="OAT46918.1"/>
    <property type="molecule type" value="Genomic_DNA"/>
</dbReference>
<feature type="transmembrane region" description="Helical" evidence="7">
    <location>
        <begin position="409"/>
        <end position="428"/>
    </location>
</feature>
<feature type="transmembrane region" description="Helical" evidence="7">
    <location>
        <begin position="335"/>
        <end position="351"/>
    </location>
</feature>
<evidence type="ECO:0000256" key="7">
    <source>
        <dbReference type="SAM" id="Phobius"/>
    </source>
</evidence>
<feature type="transmembrane region" description="Helical" evidence="7">
    <location>
        <begin position="63"/>
        <end position="88"/>
    </location>
</feature>
<accession>A0AAJ3HSE4</accession>
<keyword evidence="10" id="KW-1185">Reference proteome</keyword>
<dbReference type="GO" id="GO:0005886">
    <property type="term" value="C:plasma membrane"/>
    <property type="evidence" value="ECO:0007669"/>
    <property type="project" value="UniProtKB-SubCell"/>
</dbReference>
<proteinExistence type="inferred from homology"/>
<protein>
    <recommendedName>
        <fullName evidence="8">Integral membrane bound transporter domain-containing protein</fullName>
    </recommendedName>
</protein>
<dbReference type="InterPro" id="IPR049453">
    <property type="entry name" value="Memb_transporter_dom"/>
</dbReference>
<organism evidence="9 10">
    <name type="scientific">Proteus hauseri ATCC 700826</name>
    <dbReference type="NCBI Taxonomy" id="1354271"/>
    <lineage>
        <taxon>Bacteria</taxon>
        <taxon>Pseudomonadati</taxon>
        <taxon>Pseudomonadota</taxon>
        <taxon>Gammaproteobacteria</taxon>
        <taxon>Enterobacterales</taxon>
        <taxon>Morganellaceae</taxon>
        <taxon>Proteus</taxon>
    </lineage>
</organism>
<feature type="transmembrane region" description="Helical" evidence="7">
    <location>
        <begin position="148"/>
        <end position="170"/>
    </location>
</feature>
<evidence type="ECO:0000256" key="4">
    <source>
        <dbReference type="ARBA" id="ARBA00022989"/>
    </source>
</evidence>
<dbReference type="Pfam" id="PF13515">
    <property type="entry name" value="FUSC_2"/>
    <property type="match status" value="1"/>
</dbReference>
<evidence type="ECO:0000313" key="9">
    <source>
        <dbReference type="EMBL" id="OAT46918.1"/>
    </source>
</evidence>
<feature type="transmembrane region" description="Helical" evidence="7">
    <location>
        <begin position="381"/>
        <end position="403"/>
    </location>
</feature>
<gene>
    <name evidence="9" type="ORF">M997_1916</name>
</gene>
<evidence type="ECO:0000256" key="3">
    <source>
        <dbReference type="ARBA" id="ARBA00022692"/>
    </source>
</evidence>
<feature type="transmembrane region" description="Helical" evidence="7">
    <location>
        <begin position="464"/>
        <end position="483"/>
    </location>
</feature>
<feature type="transmembrane region" description="Helical" evidence="7">
    <location>
        <begin position="357"/>
        <end position="374"/>
    </location>
</feature>
<keyword evidence="4 7" id="KW-1133">Transmembrane helix</keyword>
<evidence type="ECO:0000256" key="1">
    <source>
        <dbReference type="ARBA" id="ARBA00004651"/>
    </source>
</evidence>
<dbReference type="AlphaFoldDB" id="A0AAJ3HSE4"/>
<comment type="caution">
    <text evidence="9">The sequence shown here is derived from an EMBL/GenBank/DDBJ whole genome shotgun (WGS) entry which is preliminary data.</text>
</comment>
<keyword evidence="2" id="KW-1003">Cell membrane</keyword>
<reference evidence="9 10" key="1">
    <citation type="submission" date="2016-04" db="EMBL/GenBank/DDBJ databases">
        <title>ATOL: Assembling a taxonomically balanced genome-scale reconstruction of the evolutionary history of the Enterobacteriaceae.</title>
        <authorList>
            <person name="Plunkett G.III."/>
            <person name="Neeno-Eckwall E.C."/>
            <person name="Glasner J.D."/>
            <person name="Perna N.T."/>
        </authorList>
    </citation>
    <scope>NUCLEOTIDE SEQUENCE [LARGE SCALE GENOMIC DNA]</scope>
    <source>
        <strain evidence="9 10">ATCC 700826</strain>
    </source>
</reference>
<keyword evidence="3 7" id="KW-0812">Transmembrane</keyword>
<sequence>MIAKSSLIAKQIKKDLLPFDYRFATTWRIALLCALMAVIAMIYEIPESAISCYLIIYLIKADAVQNILLSLGVIILCSIVVCVVFFLFNLTIQNIILRFFFMALFSAIFMYLASASSLGDIGNLVALVIAFLMTLIEDVPFGDAATRGLLYALLMAVSPMLLVILFNFFLGISPNTLLLNKISTRFLTASDFFLGKKANQFEKSEILSTQTECKRYLMFIKIFHLKGKEDIKWLENMIDNSYQILIMSLSLADNTPASIRILLSKRSTYIAHCFTHHQLEKIEQTTNISALTSKNSLYLLNKFDEILIEKRTIKPEKKENNFFVKDAFTNPNHKYFAIKTTLAAILCYLFYDYFKWQGIHTAMITCYVVALTTVGETVHKLTLRIIGCLIGAVIGMVSLLYIIPNLSDIFQLMILIFFCILPAAWIAAGNERISYAGVQIGLAFLLTVLHGFKPSFDMDVVSDRILGILLGNIVMYIIFTRVWPTSIVNTIYKQLTTVLDNYTDLKFSSNKNEMLDLVSSINETISKLKDNINLFLFEKENNEKNKELILFFEEALSKISYISRHDYSQRFFFNDKDNIEDLDVNLKRESKDNFKASILNEEMKMLSTDERELVFKNLIREK</sequence>
<keyword evidence="5 7" id="KW-0472">Membrane</keyword>